<sequence>MEVIKINFFVKNFKLLLLYEIIAVIPVVVIFVEWYNNLLINESPFEAFLVLLVLFWTEVTSALGGIFLFILISVRFNRRKIQKIMRAADLNQMLHTKTLKQLDQILWVLSLQRTRIIRRKIKQESTEETRERLIGLILKILKSDEMKNNAPHH</sequence>
<comment type="caution">
    <text evidence="2">The sequence shown here is derived from an EMBL/GenBank/DDBJ whole genome shotgun (WGS) entry which is preliminary data.</text>
</comment>
<feature type="transmembrane region" description="Helical" evidence="1">
    <location>
        <begin position="15"/>
        <end position="35"/>
    </location>
</feature>
<keyword evidence="1" id="KW-0812">Transmembrane</keyword>
<dbReference type="Proteomes" id="UP000016644">
    <property type="component" value="Unassembled WGS sequence"/>
</dbReference>
<evidence type="ECO:0000313" key="3">
    <source>
        <dbReference type="Proteomes" id="UP000016644"/>
    </source>
</evidence>
<accession>U2PM28</accession>
<protein>
    <submittedName>
        <fullName evidence="2">Uncharacterized protein</fullName>
    </submittedName>
</protein>
<name>U2PM28_LEVBR</name>
<keyword evidence="1" id="KW-0472">Membrane</keyword>
<feature type="transmembrane region" description="Helical" evidence="1">
    <location>
        <begin position="47"/>
        <end position="76"/>
    </location>
</feature>
<dbReference type="AlphaFoldDB" id="U2PM28"/>
<dbReference type="PATRIC" id="fig|649758.3.peg.555"/>
<evidence type="ECO:0000256" key="1">
    <source>
        <dbReference type="SAM" id="Phobius"/>
    </source>
</evidence>
<evidence type="ECO:0000313" key="2">
    <source>
        <dbReference type="EMBL" id="ERK44814.1"/>
    </source>
</evidence>
<keyword evidence="1" id="KW-1133">Transmembrane helix</keyword>
<proteinExistence type="predicted"/>
<dbReference type="EMBL" id="AWVK01000026">
    <property type="protein sequence ID" value="ERK44814.1"/>
    <property type="molecule type" value="Genomic_DNA"/>
</dbReference>
<reference evidence="2 3" key="1">
    <citation type="submission" date="2013-06" db="EMBL/GenBank/DDBJ databases">
        <authorList>
            <person name="Weinstock G."/>
            <person name="Sodergren E."/>
            <person name="Lobos E.A."/>
            <person name="Fulton L."/>
            <person name="Fulton R."/>
            <person name="Courtney L."/>
            <person name="Fronick C."/>
            <person name="O'Laughlin M."/>
            <person name="Godfrey J."/>
            <person name="Wilson R.M."/>
            <person name="Miner T."/>
            <person name="Farmer C."/>
            <person name="Delehaunty K."/>
            <person name="Cordes M."/>
            <person name="Minx P."/>
            <person name="Tomlinson C."/>
            <person name="Chen J."/>
            <person name="Wollam A."/>
            <person name="Pepin K.H."/>
            <person name="Bhonagiri V."/>
            <person name="Zhang X."/>
            <person name="Warren W."/>
            <person name="Mitreva M."/>
            <person name="Mardis E.R."/>
            <person name="Wilson R.K."/>
        </authorList>
    </citation>
    <scope>NUCLEOTIDE SEQUENCE [LARGE SCALE GENOMIC DNA]</scope>
    <source>
        <strain evidence="2 3">ATCC 14869</strain>
    </source>
</reference>
<gene>
    <name evidence="2" type="ORF">HMPREF0495_00612</name>
</gene>
<dbReference type="HOGENOM" id="CLU_1710923_0_0_9"/>
<organism evidence="2 3">
    <name type="scientific">Levilactobacillus brevis ATCC 14869 = DSM 20054</name>
    <dbReference type="NCBI Taxonomy" id="649758"/>
    <lineage>
        <taxon>Bacteria</taxon>
        <taxon>Bacillati</taxon>
        <taxon>Bacillota</taxon>
        <taxon>Bacilli</taxon>
        <taxon>Lactobacillales</taxon>
        <taxon>Lactobacillaceae</taxon>
        <taxon>Levilactobacillus</taxon>
    </lineage>
</organism>